<dbReference type="EMBL" id="JR041364">
    <property type="protein sequence ID" value="AEY59424.1"/>
    <property type="molecule type" value="mRNA"/>
</dbReference>
<sequence>MNMVEILEKNQDKEVNLEVVAHQNVLDHIPRFALEVDLELDYKDRGQEIVDLILNLFPDEDLFLVEGVNRLKEDQLLEEDLLRENDPFLEEDQDLFLENEDLYREEDPDDQSRDLDKEDPYHDLEDHYLDLAIDVKTRKNTNLEVDRETEKNLDRNHLESLRNPEKESIRKEKHKVDQDQKEDLVPEIGNKLIKL</sequence>
<feature type="region of interest" description="Disordered" evidence="1">
    <location>
        <begin position="97"/>
        <end position="121"/>
    </location>
</feature>
<feature type="compositionally biased region" description="Basic and acidic residues" evidence="1">
    <location>
        <begin position="110"/>
        <end position="121"/>
    </location>
</feature>
<organism evidence="2">
    <name type="scientific">Apis cerana</name>
    <name type="common">Indian honeybee</name>
    <dbReference type="NCBI Taxonomy" id="7461"/>
    <lineage>
        <taxon>Eukaryota</taxon>
        <taxon>Metazoa</taxon>
        <taxon>Ecdysozoa</taxon>
        <taxon>Arthropoda</taxon>
        <taxon>Hexapoda</taxon>
        <taxon>Insecta</taxon>
        <taxon>Pterygota</taxon>
        <taxon>Neoptera</taxon>
        <taxon>Endopterygota</taxon>
        <taxon>Hymenoptera</taxon>
        <taxon>Apocrita</taxon>
        <taxon>Aculeata</taxon>
        <taxon>Apoidea</taxon>
        <taxon>Anthophila</taxon>
        <taxon>Apidae</taxon>
        <taxon>Apis</taxon>
    </lineage>
</organism>
<evidence type="ECO:0000313" key="2">
    <source>
        <dbReference type="EMBL" id="AEY59424.1"/>
    </source>
</evidence>
<protein>
    <submittedName>
        <fullName evidence="2">CTD-binding SR-like protein rA9</fullName>
    </submittedName>
</protein>
<feature type="region of interest" description="Disordered" evidence="1">
    <location>
        <begin position="145"/>
        <end position="183"/>
    </location>
</feature>
<name>V9IGF8_APICE</name>
<reference evidence="2" key="1">
    <citation type="submission" date="2011-11" db="EMBL/GenBank/DDBJ databases">
        <title>Decoding the brain transcriptome of the Eastern honeybee (Apis cerana) based on pyrosequencing.</title>
        <authorList>
            <person name="Sun L."/>
            <person name="Zheng H."/>
            <person name="Wang Y."/>
            <person name="Xie X."/>
            <person name="Zhu Y."/>
            <person name="Gu W."/>
            <person name="Wang S."/>
        </authorList>
    </citation>
    <scope>NUCLEOTIDE SEQUENCE</scope>
    <source>
        <tissue evidence="2">Brain</tissue>
    </source>
</reference>
<proteinExistence type="evidence at transcript level"/>
<feature type="compositionally biased region" description="Acidic residues" evidence="1">
    <location>
        <begin position="97"/>
        <end position="109"/>
    </location>
</feature>
<dbReference type="AlphaFoldDB" id="V9IGF8"/>
<evidence type="ECO:0000256" key="1">
    <source>
        <dbReference type="SAM" id="MobiDB-lite"/>
    </source>
</evidence>
<gene>
    <name evidence="2" type="ORF">ACCB02570</name>
</gene>
<accession>V9IGF8</accession>